<dbReference type="RefSeq" id="WP_229581402.1">
    <property type="nucleotide sequence ID" value="NZ_CP083975.1"/>
</dbReference>
<dbReference type="SUPFAM" id="SSF56784">
    <property type="entry name" value="HAD-like"/>
    <property type="match status" value="1"/>
</dbReference>
<dbReference type="InterPro" id="IPR006439">
    <property type="entry name" value="HAD-SF_hydro_IA"/>
</dbReference>
<dbReference type="Gene3D" id="3.40.50.1000">
    <property type="entry name" value="HAD superfamily/HAD-like"/>
    <property type="match status" value="1"/>
</dbReference>
<dbReference type="Pfam" id="PF00702">
    <property type="entry name" value="Hydrolase"/>
    <property type="match status" value="1"/>
</dbReference>
<dbReference type="CDD" id="cd07505">
    <property type="entry name" value="HAD_BPGM-like"/>
    <property type="match status" value="1"/>
</dbReference>
<keyword evidence="1" id="KW-0614">Plasmid</keyword>
<dbReference type="NCBIfam" id="TIGR01509">
    <property type="entry name" value="HAD-SF-IA-v3"/>
    <property type="match status" value="1"/>
</dbReference>
<dbReference type="InterPro" id="IPR023198">
    <property type="entry name" value="PGP-like_dom2"/>
</dbReference>
<name>A0AA47AE16_RHORH</name>
<dbReference type="EMBL" id="CP083975">
    <property type="protein sequence ID" value="UZF48005.1"/>
    <property type="molecule type" value="Genomic_DNA"/>
</dbReference>
<reference evidence="1 2" key="1">
    <citation type="journal article" date="2021" name="Front. Microbiol.">
        <title>Bacterial Transformation of Aromatic Monomers in Softwood Black Liquor.</title>
        <authorList>
            <person name="Navas L.E."/>
            <person name="Dexter G."/>
            <person name="Liu J."/>
            <person name="Levy-Booth D."/>
            <person name="Cho M."/>
            <person name="Jang S.K."/>
            <person name="Mansfield S.D."/>
            <person name="Renneckar S."/>
            <person name="Mohn W.W."/>
            <person name="Eltis L.D."/>
        </authorList>
    </citation>
    <scope>NUCLEOTIDE SEQUENCE [LARGE SCALE GENOMIC DNA]</scope>
    <source>
        <strain evidence="1 2">GD02</strain>
    </source>
</reference>
<geneLocation type="plasmid" evidence="1 2">
    <name>pGD02.2.1</name>
</geneLocation>
<dbReference type="InterPro" id="IPR023214">
    <property type="entry name" value="HAD_sf"/>
</dbReference>
<dbReference type="Gene3D" id="1.10.150.240">
    <property type="entry name" value="Putative phosphatase, domain 2"/>
    <property type="match status" value="1"/>
</dbReference>
<dbReference type="PANTHER" id="PTHR18901">
    <property type="entry name" value="2-DEOXYGLUCOSE-6-PHOSPHATE PHOSPHATASE 2"/>
    <property type="match status" value="1"/>
</dbReference>
<accession>A0AA47AE16</accession>
<sequence length="226" mass="24335">MTQVDTGVDAVLWDMDGTLVDTEPYWFRAETILLAAHGIPWTEEQAAELVGNALPTSAAVLRAAGVDLGIREIIDTLIDSVIAQVRQAVPWRPGARELLAQIRAAGIPCVMVTMSERTLASEIARLLPDGTFEFLVTGDMVTRGKPDPEPYRLAVETLRSTRGELSLDRIVAIEDSLPGMASATAAGVVTLGVPNIVELPDGPGHTLWPTLEGRGLVHLRELVNTR</sequence>
<dbReference type="AlphaFoldDB" id="A0AA47AE16"/>
<evidence type="ECO:0000313" key="2">
    <source>
        <dbReference type="Proteomes" id="UP001162740"/>
    </source>
</evidence>
<dbReference type="Proteomes" id="UP001162740">
    <property type="component" value="Plasmid pGD02.2.1"/>
</dbReference>
<proteinExistence type="predicted"/>
<evidence type="ECO:0000313" key="1">
    <source>
        <dbReference type="EMBL" id="UZF48005.1"/>
    </source>
</evidence>
<dbReference type="SFLD" id="SFLDG01129">
    <property type="entry name" value="C1.5:_HAD__Beta-PGM__Phosphata"/>
    <property type="match status" value="1"/>
</dbReference>
<organism evidence="1 2">
    <name type="scientific">Rhodococcus rhodochrous</name>
    <dbReference type="NCBI Taxonomy" id="1829"/>
    <lineage>
        <taxon>Bacteria</taxon>
        <taxon>Bacillati</taxon>
        <taxon>Actinomycetota</taxon>
        <taxon>Actinomycetes</taxon>
        <taxon>Mycobacteriales</taxon>
        <taxon>Nocardiaceae</taxon>
        <taxon>Rhodococcus</taxon>
    </lineage>
</organism>
<dbReference type="SFLD" id="SFLDS00003">
    <property type="entry name" value="Haloacid_Dehalogenase"/>
    <property type="match status" value="1"/>
</dbReference>
<protein>
    <submittedName>
        <fullName evidence="1">HAD family phosphatase</fullName>
    </submittedName>
</protein>
<dbReference type="PRINTS" id="PR00413">
    <property type="entry name" value="HADHALOGNASE"/>
</dbReference>
<dbReference type="PANTHER" id="PTHR18901:SF38">
    <property type="entry name" value="PSEUDOURIDINE-5'-PHOSPHATASE"/>
    <property type="match status" value="1"/>
</dbReference>
<gene>
    <name evidence="1" type="ORF">KUM34_026735</name>
</gene>
<dbReference type="InterPro" id="IPR036412">
    <property type="entry name" value="HAD-like_sf"/>
</dbReference>